<keyword evidence="1" id="KW-0479">Metal-binding</keyword>
<dbReference type="PROSITE" id="PS51318">
    <property type="entry name" value="TAT"/>
    <property type="match status" value="1"/>
</dbReference>
<dbReference type="Gene3D" id="2.60.40.420">
    <property type="entry name" value="Cupredoxins - blue copper proteins"/>
    <property type="match status" value="1"/>
</dbReference>
<dbReference type="GO" id="GO:0005507">
    <property type="term" value="F:copper ion binding"/>
    <property type="evidence" value="ECO:0007669"/>
    <property type="project" value="InterPro"/>
</dbReference>
<accession>N6YMV8</accession>
<dbReference type="GO" id="GO:0009055">
    <property type="term" value="F:electron transfer activity"/>
    <property type="evidence" value="ECO:0007669"/>
    <property type="project" value="InterPro"/>
</dbReference>
<dbReference type="Proteomes" id="UP000013042">
    <property type="component" value="Unassembled WGS sequence"/>
</dbReference>
<feature type="region of interest" description="Disordered" evidence="3">
    <location>
        <begin position="28"/>
        <end position="49"/>
    </location>
</feature>
<dbReference type="EMBL" id="AMXD01000134">
    <property type="protein sequence ID" value="ENO83473.1"/>
    <property type="molecule type" value="Genomic_DNA"/>
</dbReference>
<evidence type="ECO:0000256" key="4">
    <source>
        <dbReference type="SAM" id="SignalP"/>
    </source>
</evidence>
<dbReference type="PANTHER" id="PTHR38439:SF3">
    <property type="entry name" value="COPPER-RESISTANT CUPROPROTEIN COPI"/>
    <property type="match status" value="1"/>
</dbReference>
<sequence length="170" mass="18855">MEIPMRSRRRFLATSLAAGVLAAHRSAFAHGKAEHPHKAASDAPKEQQEWGIAGDERSVARTIPIVMTDAMRFVPDRIAIHMGETIRFTHENRGTVMHEMVVGTPATLAEHAELMRRFPGMEHDEPWMAHVGPGGRGQMIWHFNRAGDFQFACLIPGHFQAGMIGTIKVG</sequence>
<proteinExistence type="predicted"/>
<gene>
    <name evidence="6" type="ORF">C665_16217</name>
</gene>
<keyword evidence="4" id="KW-0732">Signal</keyword>
<dbReference type="CDD" id="cd04211">
    <property type="entry name" value="Cupredoxin_like_2"/>
    <property type="match status" value="1"/>
</dbReference>
<evidence type="ECO:0000313" key="7">
    <source>
        <dbReference type="Proteomes" id="UP000013042"/>
    </source>
</evidence>
<evidence type="ECO:0000256" key="2">
    <source>
        <dbReference type="ARBA" id="ARBA00023008"/>
    </source>
</evidence>
<keyword evidence="2" id="KW-0186">Copper</keyword>
<evidence type="ECO:0000256" key="3">
    <source>
        <dbReference type="SAM" id="MobiDB-lite"/>
    </source>
</evidence>
<reference evidence="6 7" key="1">
    <citation type="submission" date="2012-09" db="EMBL/GenBank/DDBJ databases">
        <title>Draft Genome Sequences of 6 Strains from Genus Thauera.</title>
        <authorList>
            <person name="Liu B."/>
            <person name="Shapleigh J.P."/>
            <person name="Frostegard A.H."/>
        </authorList>
    </citation>
    <scope>NUCLEOTIDE SEQUENCE [LARGE SCALE GENOMIC DNA]</scope>
    <source>
        <strain evidence="6 7">S2</strain>
    </source>
</reference>
<feature type="signal peptide" evidence="4">
    <location>
        <begin position="1"/>
        <end position="29"/>
    </location>
</feature>
<dbReference type="InterPro" id="IPR000923">
    <property type="entry name" value="BlueCu_1"/>
</dbReference>
<organism evidence="6 7">
    <name type="scientific">Thauera aminoaromatica S2</name>
    <dbReference type="NCBI Taxonomy" id="1234381"/>
    <lineage>
        <taxon>Bacteria</taxon>
        <taxon>Pseudomonadati</taxon>
        <taxon>Pseudomonadota</taxon>
        <taxon>Betaproteobacteria</taxon>
        <taxon>Rhodocyclales</taxon>
        <taxon>Zoogloeaceae</taxon>
        <taxon>Thauera</taxon>
    </lineage>
</organism>
<dbReference type="Pfam" id="PF00127">
    <property type="entry name" value="Copper-bind"/>
    <property type="match status" value="1"/>
</dbReference>
<protein>
    <submittedName>
        <fullName evidence="6">Transposase Tn3 family protein</fullName>
    </submittedName>
</protein>
<feature type="domain" description="Blue (type 1) copper" evidence="5">
    <location>
        <begin position="69"/>
        <end position="169"/>
    </location>
</feature>
<evidence type="ECO:0000259" key="5">
    <source>
        <dbReference type="Pfam" id="PF00127"/>
    </source>
</evidence>
<dbReference type="SUPFAM" id="SSF49503">
    <property type="entry name" value="Cupredoxins"/>
    <property type="match status" value="1"/>
</dbReference>
<feature type="compositionally biased region" description="Basic and acidic residues" evidence="3">
    <location>
        <begin position="31"/>
        <end position="49"/>
    </location>
</feature>
<evidence type="ECO:0000256" key="1">
    <source>
        <dbReference type="ARBA" id="ARBA00022723"/>
    </source>
</evidence>
<name>N6YMV8_THASP</name>
<dbReference type="InterPro" id="IPR008972">
    <property type="entry name" value="Cupredoxin"/>
</dbReference>
<dbReference type="InterPro" id="IPR006311">
    <property type="entry name" value="TAT_signal"/>
</dbReference>
<dbReference type="PANTHER" id="PTHR38439">
    <property type="entry name" value="AURACYANIN-B"/>
    <property type="match status" value="1"/>
</dbReference>
<dbReference type="AlphaFoldDB" id="N6YMV8"/>
<dbReference type="InterPro" id="IPR050845">
    <property type="entry name" value="Cu-binding_ET"/>
</dbReference>
<comment type="caution">
    <text evidence="6">The sequence shown here is derived from an EMBL/GenBank/DDBJ whole genome shotgun (WGS) entry which is preliminary data.</text>
</comment>
<feature type="chain" id="PRO_5004128415" evidence="4">
    <location>
        <begin position="30"/>
        <end position="170"/>
    </location>
</feature>
<evidence type="ECO:0000313" key="6">
    <source>
        <dbReference type="EMBL" id="ENO83473.1"/>
    </source>
</evidence>